<keyword evidence="5" id="KW-0597">Phosphoprotein</keyword>
<dbReference type="Pfam" id="PF00158">
    <property type="entry name" value="Sigma54_activat"/>
    <property type="match status" value="1"/>
</dbReference>
<dbReference type="InterPro" id="IPR002197">
    <property type="entry name" value="HTH_Fis"/>
</dbReference>
<dbReference type="InterPro" id="IPR001789">
    <property type="entry name" value="Sig_transdc_resp-reg_receiver"/>
</dbReference>
<dbReference type="GO" id="GO:0006355">
    <property type="term" value="P:regulation of DNA-templated transcription"/>
    <property type="evidence" value="ECO:0007669"/>
    <property type="project" value="InterPro"/>
</dbReference>
<name>A0A7C4RU71_9BACT</name>
<dbReference type="PROSITE" id="PS50110">
    <property type="entry name" value="RESPONSE_REGULATORY"/>
    <property type="match status" value="1"/>
</dbReference>
<accession>A0A7C4RU71</accession>
<dbReference type="Gene3D" id="1.10.10.60">
    <property type="entry name" value="Homeodomain-like"/>
    <property type="match status" value="1"/>
</dbReference>
<dbReference type="SMART" id="SM00448">
    <property type="entry name" value="REC"/>
    <property type="match status" value="1"/>
</dbReference>
<keyword evidence="2" id="KW-0067">ATP-binding</keyword>
<protein>
    <submittedName>
        <fullName evidence="8">Sigma-54-dependent Fis family transcriptional regulator</fullName>
    </submittedName>
</protein>
<dbReference type="AlphaFoldDB" id="A0A7C4RU71"/>
<dbReference type="FunFam" id="3.40.50.300:FF:000006">
    <property type="entry name" value="DNA-binding transcriptional regulator NtrC"/>
    <property type="match status" value="1"/>
</dbReference>
<feature type="domain" description="Response regulatory" evidence="7">
    <location>
        <begin position="4"/>
        <end position="119"/>
    </location>
</feature>
<dbReference type="Pfam" id="PF00072">
    <property type="entry name" value="Response_reg"/>
    <property type="match status" value="1"/>
</dbReference>
<dbReference type="PROSITE" id="PS50045">
    <property type="entry name" value="SIGMA54_INTERACT_4"/>
    <property type="match status" value="1"/>
</dbReference>
<evidence type="ECO:0000256" key="2">
    <source>
        <dbReference type="ARBA" id="ARBA00022840"/>
    </source>
</evidence>
<dbReference type="PRINTS" id="PR01590">
    <property type="entry name" value="HTHFIS"/>
</dbReference>
<evidence type="ECO:0000259" key="7">
    <source>
        <dbReference type="PROSITE" id="PS50110"/>
    </source>
</evidence>
<dbReference type="EMBL" id="DSUH01000361">
    <property type="protein sequence ID" value="HGU34265.1"/>
    <property type="molecule type" value="Genomic_DNA"/>
</dbReference>
<dbReference type="SMART" id="SM00382">
    <property type="entry name" value="AAA"/>
    <property type="match status" value="1"/>
</dbReference>
<evidence type="ECO:0000256" key="5">
    <source>
        <dbReference type="PROSITE-ProRule" id="PRU00169"/>
    </source>
</evidence>
<evidence type="ECO:0000256" key="1">
    <source>
        <dbReference type="ARBA" id="ARBA00022741"/>
    </source>
</evidence>
<keyword evidence="1" id="KW-0547">Nucleotide-binding</keyword>
<keyword evidence="3" id="KW-0805">Transcription regulation</keyword>
<dbReference type="Gene3D" id="3.40.50.300">
    <property type="entry name" value="P-loop containing nucleotide triphosphate hydrolases"/>
    <property type="match status" value="1"/>
</dbReference>
<feature type="modified residue" description="4-aspartylphosphate" evidence="5">
    <location>
        <position position="54"/>
    </location>
</feature>
<dbReference type="GO" id="GO:0043565">
    <property type="term" value="F:sequence-specific DNA binding"/>
    <property type="evidence" value="ECO:0007669"/>
    <property type="project" value="InterPro"/>
</dbReference>
<dbReference type="InterPro" id="IPR011006">
    <property type="entry name" value="CheY-like_superfamily"/>
</dbReference>
<organism evidence="8">
    <name type="scientific">Desulfatirhabdium butyrativorans</name>
    <dbReference type="NCBI Taxonomy" id="340467"/>
    <lineage>
        <taxon>Bacteria</taxon>
        <taxon>Pseudomonadati</taxon>
        <taxon>Thermodesulfobacteriota</taxon>
        <taxon>Desulfobacteria</taxon>
        <taxon>Desulfobacterales</taxon>
        <taxon>Desulfatirhabdiaceae</taxon>
        <taxon>Desulfatirhabdium</taxon>
    </lineage>
</organism>
<dbReference type="Gene3D" id="1.10.8.60">
    <property type="match status" value="1"/>
</dbReference>
<dbReference type="InterPro" id="IPR003593">
    <property type="entry name" value="AAA+_ATPase"/>
</dbReference>
<evidence type="ECO:0000256" key="3">
    <source>
        <dbReference type="ARBA" id="ARBA00023015"/>
    </source>
</evidence>
<evidence type="ECO:0000259" key="6">
    <source>
        <dbReference type="PROSITE" id="PS50045"/>
    </source>
</evidence>
<gene>
    <name evidence="8" type="ORF">ENS29_15680</name>
</gene>
<dbReference type="SUPFAM" id="SSF52540">
    <property type="entry name" value="P-loop containing nucleoside triphosphate hydrolases"/>
    <property type="match status" value="1"/>
</dbReference>
<dbReference type="Gene3D" id="3.40.50.2300">
    <property type="match status" value="1"/>
</dbReference>
<comment type="caution">
    <text evidence="8">The sequence shown here is derived from an EMBL/GenBank/DDBJ whole genome shotgun (WGS) entry which is preliminary data.</text>
</comment>
<keyword evidence="4" id="KW-0804">Transcription</keyword>
<sequence length="461" mass="52656">MKPSLLIVDDEKDMLKLLQRSIRADIDCEIYTATDAFSALHVVETHPVDVALLDIRMPRIDGLELLERIKAVDPLITVIMMTAYGVIEVAVDSIKKGAYDFITKPFEHETLIHLLTKAFERSRLLHENRHLQQRILSEQTFQNIVGMSPAMQKVYDTIQMVSQTDVTVLITGESGTGKNLAARAIHAMSRRSAKPYVHVNCPTLPESILESELFGYKKGAFTHAMQDRKGLIEEADGGTLCLDEIGDIPLSVQTKLLQVLEEKQIKPLGQTASIQVDIRLIASTNCDLREKIAAKQFREDLFYRLNVVNLHLPPLRDRREDIPLLAHYFLKRYNTELDRDKKGFSPELMQAFLSAKWEGNVRELANLVKRGVVLAPEDMIRPEDIGWSDRPAIGCLQDRYLDLAYRPAKQKMLEEFHSRYFENLLQQAEGNVTRAAQICGLERQHLQQILRKYGINAERFR</sequence>
<dbReference type="GO" id="GO:0005524">
    <property type="term" value="F:ATP binding"/>
    <property type="evidence" value="ECO:0007669"/>
    <property type="project" value="UniProtKB-KW"/>
</dbReference>
<dbReference type="PANTHER" id="PTHR32071">
    <property type="entry name" value="TRANSCRIPTIONAL REGULATORY PROTEIN"/>
    <property type="match status" value="1"/>
</dbReference>
<dbReference type="InterPro" id="IPR058031">
    <property type="entry name" value="AAA_lid_NorR"/>
</dbReference>
<proteinExistence type="predicted"/>
<dbReference type="Pfam" id="PF25601">
    <property type="entry name" value="AAA_lid_14"/>
    <property type="match status" value="1"/>
</dbReference>
<dbReference type="InterPro" id="IPR009057">
    <property type="entry name" value="Homeodomain-like_sf"/>
</dbReference>
<dbReference type="CDD" id="cd00009">
    <property type="entry name" value="AAA"/>
    <property type="match status" value="1"/>
</dbReference>
<dbReference type="InterPro" id="IPR002078">
    <property type="entry name" value="Sigma_54_int"/>
</dbReference>
<dbReference type="SUPFAM" id="SSF46689">
    <property type="entry name" value="Homeodomain-like"/>
    <property type="match status" value="1"/>
</dbReference>
<dbReference type="SUPFAM" id="SSF52172">
    <property type="entry name" value="CheY-like"/>
    <property type="match status" value="1"/>
</dbReference>
<reference evidence="8" key="1">
    <citation type="journal article" date="2020" name="mSystems">
        <title>Genome- and Community-Level Interaction Insights into Carbon Utilization and Element Cycling Functions of Hydrothermarchaeota in Hydrothermal Sediment.</title>
        <authorList>
            <person name="Zhou Z."/>
            <person name="Liu Y."/>
            <person name="Xu W."/>
            <person name="Pan J."/>
            <person name="Luo Z.H."/>
            <person name="Li M."/>
        </authorList>
    </citation>
    <scope>NUCLEOTIDE SEQUENCE [LARGE SCALE GENOMIC DNA]</scope>
    <source>
        <strain evidence="8">SpSt-477</strain>
    </source>
</reference>
<feature type="domain" description="Sigma-54 factor interaction" evidence="6">
    <location>
        <begin position="144"/>
        <end position="373"/>
    </location>
</feature>
<evidence type="ECO:0000256" key="4">
    <source>
        <dbReference type="ARBA" id="ARBA00023163"/>
    </source>
</evidence>
<dbReference type="InterPro" id="IPR027417">
    <property type="entry name" value="P-loop_NTPase"/>
</dbReference>
<dbReference type="GO" id="GO:0000160">
    <property type="term" value="P:phosphorelay signal transduction system"/>
    <property type="evidence" value="ECO:0007669"/>
    <property type="project" value="InterPro"/>
</dbReference>
<evidence type="ECO:0000313" key="8">
    <source>
        <dbReference type="EMBL" id="HGU34265.1"/>
    </source>
</evidence>